<protein>
    <submittedName>
        <fullName evidence="1">Uncharacterized protein</fullName>
    </submittedName>
</protein>
<organism evidence="1 2">
    <name type="scientific">Corchorus capsularis</name>
    <name type="common">Jute</name>
    <dbReference type="NCBI Taxonomy" id="210143"/>
    <lineage>
        <taxon>Eukaryota</taxon>
        <taxon>Viridiplantae</taxon>
        <taxon>Streptophyta</taxon>
        <taxon>Embryophyta</taxon>
        <taxon>Tracheophyta</taxon>
        <taxon>Spermatophyta</taxon>
        <taxon>Magnoliopsida</taxon>
        <taxon>eudicotyledons</taxon>
        <taxon>Gunneridae</taxon>
        <taxon>Pentapetalae</taxon>
        <taxon>rosids</taxon>
        <taxon>malvids</taxon>
        <taxon>Malvales</taxon>
        <taxon>Malvaceae</taxon>
        <taxon>Grewioideae</taxon>
        <taxon>Apeibeae</taxon>
        <taxon>Corchorus</taxon>
    </lineage>
</organism>
<keyword evidence="2" id="KW-1185">Reference proteome</keyword>
<gene>
    <name evidence="1" type="ORF">CCACVL1_17765</name>
</gene>
<comment type="caution">
    <text evidence="1">The sequence shown here is derived from an EMBL/GenBank/DDBJ whole genome shotgun (WGS) entry which is preliminary data.</text>
</comment>
<sequence>MAPPKEFIVNASGIDNVYMRHGRL</sequence>
<reference evidence="1 2" key="1">
    <citation type="submission" date="2013-09" db="EMBL/GenBank/DDBJ databases">
        <title>Corchorus capsularis genome sequencing.</title>
        <authorList>
            <person name="Alam M."/>
            <person name="Haque M.S."/>
            <person name="Islam M.S."/>
            <person name="Emdad E.M."/>
            <person name="Islam M.M."/>
            <person name="Ahmed B."/>
            <person name="Halim A."/>
            <person name="Hossen Q.M.M."/>
            <person name="Hossain M.Z."/>
            <person name="Ahmed R."/>
            <person name="Khan M.M."/>
            <person name="Islam R."/>
            <person name="Rashid M.M."/>
            <person name="Khan S.A."/>
            <person name="Rahman M.S."/>
            <person name="Alam M."/>
        </authorList>
    </citation>
    <scope>NUCLEOTIDE SEQUENCE [LARGE SCALE GENOMIC DNA]</scope>
    <source>
        <strain evidence="2">cv. CVL-1</strain>
        <tissue evidence="1">Whole seedling</tissue>
    </source>
</reference>
<dbReference type="Proteomes" id="UP000188268">
    <property type="component" value="Unassembled WGS sequence"/>
</dbReference>
<proteinExistence type="predicted"/>
<evidence type="ECO:0000313" key="2">
    <source>
        <dbReference type="Proteomes" id="UP000188268"/>
    </source>
</evidence>
<dbReference type="EMBL" id="AWWV01011419">
    <property type="protein sequence ID" value="OMO72492.1"/>
    <property type="molecule type" value="Genomic_DNA"/>
</dbReference>
<evidence type="ECO:0000313" key="1">
    <source>
        <dbReference type="EMBL" id="OMO72492.1"/>
    </source>
</evidence>
<accession>A0A1R3HQD6</accession>
<dbReference type="AlphaFoldDB" id="A0A1R3HQD6"/>
<name>A0A1R3HQD6_COCAP</name>
<dbReference type="Gramene" id="OMO72492">
    <property type="protein sequence ID" value="OMO72492"/>
    <property type="gene ID" value="CCACVL1_17765"/>
</dbReference>